<accession>A0A0E9VYI7</accession>
<dbReference type="AlphaFoldDB" id="A0A0E9VYI7"/>
<protein>
    <submittedName>
        <fullName evidence="1">Uncharacterized protein</fullName>
    </submittedName>
</protein>
<name>A0A0E9VYI7_ANGAN</name>
<reference evidence="1" key="2">
    <citation type="journal article" date="2015" name="Fish Shellfish Immunol.">
        <title>Early steps in the European eel (Anguilla anguilla)-Vibrio vulnificus interaction in the gills: Role of the RtxA13 toxin.</title>
        <authorList>
            <person name="Callol A."/>
            <person name="Pajuelo D."/>
            <person name="Ebbesson L."/>
            <person name="Teles M."/>
            <person name="MacKenzie S."/>
            <person name="Amaro C."/>
        </authorList>
    </citation>
    <scope>NUCLEOTIDE SEQUENCE</scope>
</reference>
<dbReference type="EMBL" id="GBXM01026217">
    <property type="protein sequence ID" value="JAH82360.1"/>
    <property type="molecule type" value="Transcribed_RNA"/>
</dbReference>
<reference evidence="1" key="1">
    <citation type="submission" date="2014-11" db="EMBL/GenBank/DDBJ databases">
        <authorList>
            <person name="Amaro Gonzalez C."/>
        </authorList>
    </citation>
    <scope>NUCLEOTIDE SEQUENCE</scope>
</reference>
<sequence>MVYKVLLLFVDYVTPMKTSSKLADFTQTQHAVTEGNMYLLFFNKFYSIPFKCHFWNQR</sequence>
<evidence type="ECO:0000313" key="1">
    <source>
        <dbReference type="EMBL" id="JAH82360.1"/>
    </source>
</evidence>
<organism evidence="1">
    <name type="scientific">Anguilla anguilla</name>
    <name type="common">European freshwater eel</name>
    <name type="synonym">Muraena anguilla</name>
    <dbReference type="NCBI Taxonomy" id="7936"/>
    <lineage>
        <taxon>Eukaryota</taxon>
        <taxon>Metazoa</taxon>
        <taxon>Chordata</taxon>
        <taxon>Craniata</taxon>
        <taxon>Vertebrata</taxon>
        <taxon>Euteleostomi</taxon>
        <taxon>Actinopterygii</taxon>
        <taxon>Neopterygii</taxon>
        <taxon>Teleostei</taxon>
        <taxon>Anguilliformes</taxon>
        <taxon>Anguillidae</taxon>
        <taxon>Anguilla</taxon>
    </lineage>
</organism>
<proteinExistence type="predicted"/>